<feature type="compositionally biased region" description="Low complexity" evidence="1">
    <location>
        <begin position="87"/>
        <end position="112"/>
    </location>
</feature>
<keyword evidence="2" id="KW-1133">Transmembrane helix</keyword>
<dbReference type="InterPro" id="IPR052173">
    <property type="entry name" value="Beta-lactam_resp_regulator"/>
</dbReference>
<dbReference type="CDD" id="cd07341">
    <property type="entry name" value="M56_BlaR1_MecR1_like"/>
    <property type="match status" value="1"/>
</dbReference>
<reference evidence="4" key="2">
    <citation type="journal article" date="2021" name="PeerJ">
        <title>Extensive microbial diversity within the chicken gut microbiome revealed by metagenomics and culture.</title>
        <authorList>
            <person name="Gilroy R."/>
            <person name="Ravi A."/>
            <person name="Getino M."/>
            <person name="Pursley I."/>
            <person name="Horton D.L."/>
            <person name="Alikhan N.F."/>
            <person name="Baker D."/>
            <person name="Gharbi K."/>
            <person name="Hall N."/>
            <person name="Watson M."/>
            <person name="Adriaenssens E.M."/>
            <person name="Foster-Nyarko E."/>
            <person name="Jarju S."/>
            <person name="Secka A."/>
            <person name="Antonio M."/>
            <person name="Oren A."/>
            <person name="Chaudhuri R.R."/>
            <person name="La Ragione R."/>
            <person name="Hildebrand F."/>
            <person name="Pallen M.J."/>
        </authorList>
    </citation>
    <scope>NUCLEOTIDE SEQUENCE</scope>
    <source>
        <strain evidence="4">ChiGjej3B3-7149</strain>
    </source>
</reference>
<evidence type="ECO:0000259" key="3">
    <source>
        <dbReference type="Pfam" id="PF05569"/>
    </source>
</evidence>
<keyword evidence="2" id="KW-0472">Membrane</keyword>
<dbReference type="Proteomes" id="UP000824238">
    <property type="component" value="Unassembled WGS sequence"/>
</dbReference>
<evidence type="ECO:0000256" key="2">
    <source>
        <dbReference type="SAM" id="Phobius"/>
    </source>
</evidence>
<dbReference type="Pfam" id="PF05569">
    <property type="entry name" value="Peptidase_M56"/>
    <property type="match status" value="1"/>
</dbReference>
<feature type="non-terminal residue" evidence="4">
    <location>
        <position position="718"/>
    </location>
</feature>
<organism evidence="4 5">
    <name type="scientific">Candidatus Scatomorpha intestinigallinarum</name>
    <dbReference type="NCBI Taxonomy" id="2840923"/>
    <lineage>
        <taxon>Bacteria</taxon>
        <taxon>Bacillati</taxon>
        <taxon>Bacillota</taxon>
        <taxon>Clostridia</taxon>
        <taxon>Eubacteriales</taxon>
        <taxon>Candidatus Scatomorpha</taxon>
    </lineage>
</organism>
<reference evidence="4" key="1">
    <citation type="submission" date="2020-10" db="EMBL/GenBank/DDBJ databases">
        <authorList>
            <person name="Gilroy R."/>
        </authorList>
    </citation>
    <scope>NUCLEOTIDE SEQUENCE</scope>
    <source>
        <strain evidence="4">ChiGjej3B3-7149</strain>
    </source>
</reference>
<feature type="transmembrane region" description="Helical" evidence="2">
    <location>
        <begin position="129"/>
        <end position="148"/>
    </location>
</feature>
<feature type="transmembrane region" description="Helical" evidence="2">
    <location>
        <begin position="5"/>
        <end position="22"/>
    </location>
</feature>
<accession>A0A9D1IYJ1</accession>
<evidence type="ECO:0000313" key="5">
    <source>
        <dbReference type="Proteomes" id="UP000824238"/>
    </source>
</evidence>
<evidence type="ECO:0000256" key="1">
    <source>
        <dbReference type="SAM" id="MobiDB-lite"/>
    </source>
</evidence>
<dbReference type="InterPro" id="IPR008756">
    <property type="entry name" value="Peptidase_M56"/>
</dbReference>
<dbReference type="EMBL" id="DVHH01000017">
    <property type="protein sequence ID" value="HIR54115.1"/>
    <property type="molecule type" value="Genomic_DNA"/>
</dbReference>
<dbReference type="AlphaFoldDB" id="A0A9D1IYJ1"/>
<gene>
    <name evidence="4" type="ORF">IAD36_00710</name>
</gene>
<feature type="region of interest" description="Disordered" evidence="1">
    <location>
        <begin position="77"/>
        <end position="113"/>
    </location>
</feature>
<feature type="transmembrane region" description="Helical" evidence="2">
    <location>
        <begin position="308"/>
        <end position="331"/>
    </location>
</feature>
<feature type="domain" description="Peptidase M56" evidence="3">
    <location>
        <begin position="7"/>
        <end position="302"/>
    </location>
</feature>
<name>A0A9D1IYJ1_9FIRM</name>
<evidence type="ECO:0000313" key="4">
    <source>
        <dbReference type="EMBL" id="HIR54115.1"/>
    </source>
</evidence>
<proteinExistence type="predicted"/>
<feature type="transmembrane region" description="Helical" evidence="2">
    <location>
        <begin position="34"/>
        <end position="55"/>
    </location>
</feature>
<dbReference type="PANTHER" id="PTHR34978:SF3">
    <property type="entry name" value="SLR0241 PROTEIN"/>
    <property type="match status" value="1"/>
</dbReference>
<keyword evidence="2" id="KW-0812">Transmembrane</keyword>
<protein>
    <submittedName>
        <fullName evidence="4">M56 family metallopeptidase</fullName>
    </submittedName>
</protein>
<dbReference type="PANTHER" id="PTHR34978">
    <property type="entry name" value="POSSIBLE SENSOR-TRANSDUCER PROTEIN BLAR"/>
    <property type="match status" value="1"/>
</dbReference>
<comment type="caution">
    <text evidence="4">The sequence shown here is derived from an EMBL/GenBank/DDBJ whole genome shotgun (WGS) entry which is preliminary data.</text>
</comment>
<sequence length="718" mass="79544">MLEWIASSCALILAVLLLRRLLRGRIGPGLQYALWLLVLARLLLPVSFGAARVSVQNLVRDADERAASRVVTYVNQTAPDPVPSEPAPAQSATAQPQYTQSAAAPQSQPEAPLTETARPVMLSDILRCAWYAGMSAMALWLIATNLAFRARLAKRARRIEYPGCKLPLYITEAVETPCLFGVLRPAIYITPEAASEPETLAHSVEHELTHYRHGDHIWALLRCLCLVLHWYDPLVWLAAALSRRDAELACDEATIRRLGEAERAAYGRTLIRISCERRATLLRTATTMNCGKSGLRERIALIAKRPKTAAYALVILILAAIAVTGCTFTGAQAGEPDLEGFIAENSGLTAGEGQYLAASYDLLSEEDGTYYVNCCITVFELAEDRTLTMVDNVLTPMSLTLRRSGGDWTQETFWMPEDGDYNDPELEERFPQAALERLSELRTRSGLPLAMRCFEKAVPALDADVAAAIEPYLYELEENGTTVEDASSTRNMAYDMIAFYGNCAVEYMQEQLKQPDISEERRLILDEAIAYIDILRDPEQTPPWSDLSLAELMSTITAEDIKYIACEVTGAVTAEQLAPALNAAAANQTALNASSQDTWYSLTAYLTDGRLELRAGLEENAVYVRYERSAGLREAVFEDSELYWLIRDSYSTSTNMEEVRYEEYRSVIEARAESTVQSAERYGGGPAFTGYELTLFELKDSFEGSTRAPTRPQGGRTP</sequence>